<reference evidence="1 2" key="1">
    <citation type="journal article" date="2015" name="Genome Biol. Evol.">
        <title>Comparative Genomics of a Bacterivorous Green Alga Reveals Evolutionary Causalities and Consequences of Phago-Mixotrophic Mode of Nutrition.</title>
        <authorList>
            <person name="Burns J.A."/>
            <person name="Paasch A."/>
            <person name="Narechania A."/>
            <person name="Kim E."/>
        </authorList>
    </citation>
    <scope>NUCLEOTIDE SEQUENCE [LARGE SCALE GENOMIC DNA]</scope>
    <source>
        <strain evidence="1 2">PLY_AMNH</strain>
    </source>
</reference>
<protein>
    <submittedName>
        <fullName evidence="1">Uncharacterized protein</fullName>
    </submittedName>
</protein>
<comment type="caution">
    <text evidence="1">The sequence shown here is derived from an EMBL/GenBank/DDBJ whole genome shotgun (WGS) entry which is preliminary data.</text>
</comment>
<dbReference type="AlphaFoldDB" id="A0AAE0BTJ8"/>
<dbReference type="Proteomes" id="UP001190700">
    <property type="component" value="Unassembled WGS sequence"/>
</dbReference>
<proteinExistence type="predicted"/>
<sequence>MARIRSLCEVCKDTLESMQQSDDMCVTMEVLDTANVFVKGAITATNTNLRTLDDVSDSFHELQQQAQEVHDAIETTADSGVNHDDLEEELDALFFKDVQNTPQLVPPSHNLITKEEPVPPDDALVNDEWATHEMPESLFPSAPSAVPVLNNILDTKQ</sequence>
<accession>A0AAE0BTJ8</accession>
<keyword evidence="2" id="KW-1185">Reference proteome</keyword>
<gene>
    <name evidence="1" type="ORF">CYMTET_47705</name>
</gene>
<evidence type="ECO:0000313" key="2">
    <source>
        <dbReference type="Proteomes" id="UP001190700"/>
    </source>
</evidence>
<organism evidence="1 2">
    <name type="scientific">Cymbomonas tetramitiformis</name>
    <dbReference type="NCBI Taxonomy" id="36881"/>
    <lineage>
        <taxon>Eukaryota</taxon>
        <taxon>Viridiplantae</taxon>
        <taxon>Chlorophyta</taxon>
        <taxon>Pyramimonadophyceae</taxon>
        <taxon>Pyramimonadales</taxon>
        <taxon>Pyramimonadaceae</taxon>
        <taxon>Cymbomonas</taxon>
    </lineage>
</organism>
<dbReference type="EMBL" id="LGRX02033150">
    <property type="protein sequence ID" value="KAK3242546.1"/>
    <property type="molecule type" value="Genomic_DNA"/>
</dbReference>
<name>A0AAE0BTJ8_9CHLO</name>
<evidence type="ECO:0000313" key="1">
    <source>
        <dbReference type="EMBL" id="KAK3242546.1"/>
    </source>
</evidence>